<dbReference type="EMBL" id="DS268425">
    <property type="protein sequence ID" value="EFO92472.1"/>
    <property type="molecule type" value="Genomic_DNA"/>
</dbReference>
<dbReference type="Proteomes" id="UP000008281">
    <property type="component" value="Unassembled WGS sequence"/>
</dbReference>
<feature type="transmembrane region" description="Helical" evidence="2">
    <location>
        <begin position="193"/>
        <end position="215"/>
    </location>
</feature>
<dbReference type="HOGENOM" id="CLU_101107_0_0_1"/>
<dbReference type="OMA" id="CHMNVVA"/>
<proteinExistence type="predicted"/>
<evidence type="ECO:0000256" key="2">
    <source>
        <dbReference type="SAM" id="Phobius"/>
    </source>
</evidence>
<evidence type="ECO:0000313" key="3">
    <source>
        <dbReference type="EMBL" id="EFO92472.1"/>
    </source>
</evidence>
<dbReference type="InParanoid" id="E3M5V5"/>
<organism evidence="4">
    <name type="scientific">Caenorhabditis remanei</name>
    <name type="common">Caenorhabditis vulgaris</name>
    <dbReference type="NCBI Taxonomy" id="31234"/>
    <lineage>
        <taxon>Eukaryota</taxon>
        <taxon>Metazoa</taxon>
        <taxon>Ecdysozoa</taxon>
        <taxon>Nematoda</taxon>
        <taxon>Chromadorea</taxon>
        <taxon>Rhabditida</taxon>
        <taxon>Rhabditina</taxon>
        <taxon>Rhabditomorpha</taxon>
        <taxon>Rhabditoidea</taxon>
        <taxon>Rhabditidae</taxon>
        <taxon>Peloderinae</taxon>
        <taxon>Caenorhabditis</taxon>
    </lineage>
</organism>
<evidence type="ECO:0000256" key="1">
    <source>
        <dbReference type="SAM" id="MobiDB-lite"/>
    </source>
</evidence>
<dbReference type="eggNOG" id="ENOG502S0AC">
    <property type="taxonomic scope" value="Eukaryota"/>
</dbReference>
<dbReference type="FunCoup" id="E3M5V5">
    <property type="interactions" value="216"/>
</dbReference>
<dbReference type="OrthoDB" id="5822050at2759"/>
<feature type="region of interest" description="Disordered" evidence="1">
    <location>
        <begin position="257"/>
        <end position="279"/>
    </location>
</feature>
<gene>
    <name evidence="3" type="ORF">CRE_10985</name>
</gene>
<name>E3M5V5_CAERE</name>
<reference evidence="3" key="1">
    <citation type="submission" date="2007-07" db="EMBL/GenBank/DDBJ databases">
        <title>PCAP assembly of the Caenorhabditis remanei genome.</title>
        <authorList>
            <consortium name="The Caenorhabditis remanei Sequencing Consortium"/>
            <person name="Wilson R.K."/>
        </authorList>
    </citation>
    <scope>NUCLEOTIDE SEQUENCE [LARGE SCALE GENOMIC DNA]</scope>
    <source>
        <strain evidence="3">PB4641</strain>
    </source>
</reference>
<accession>E3M5V5</accession>
<dbReference type="AlphaFoldDB" id="E3M5V5"/>
<sequence length="279" mass="31866">MEKDDRTVEFSDELLYFHEFDDIRNLSMGLLRPSFEEPTARLMPGPVTSEEEEEFSSSERRRYKNYTVMQKAGFQHTEYAQIMVHLCRAEILISLIFLAHGTTCPGYPNEAEYQSTCHMNTVSAIVSLLTGAMGLGAVHRYRWRTMLILWLVFCIMSAVGSLLAVITTGIWLDHYSKMKVRTGLGNGLSGFMLLASVALGVCFILTAVMICHYWNSNTTGYQPVQKIAVSDFFWFQTINFVFQKRARSLRRRLSRAKSCDKKEARPPTSNPEDKGYHIV</sequence>
<keyword evidence="2" id="KW-0812">Transmembrane</keyword>
<evidence type="ECO:0000313" key="4">
    <source>
        <dbReference type="Proteomes" id="UP000008281"/>
    </source>
</evidence>
<keyword evidence="2" id="KW-0472">Membrane</keyword>
<keyword evidence="2" id="KW-1133">Transmembrane helix</keyword>
<feature type="transmembrane region" description="Helical" evidence="2">
    <location>
        <begin position="147"/>
        <end position="172"/>
    </location>
</feature>
<protein>
    <submittedName>
        <fullName evidence="3">Uncharacterized protein</fullName>
    </submittedName>
</protein>
<keyword evidence="4" id="KW-1185">Reference proteome</keyword>